<dbReference type="CDD" id="cd06550">
    <property type="entry name" value="TM_ABC_iron-siderophores_like"/>
    <property type="match status" value="1"/>
</dbReference>
<dbReference type="Pfam" id="PF01032">
    <property type="entry name" value="FecCD"/>
    <property type="match status" value="1"/>
</dbReference>
<feature type="transmembrane region" description="Helical" evidence="8">
    <location>
        <begin position="116"/>
        <end position="137"/>
    </location>
</feature>
<keyword evidence="7 8" id="KW-0472">Membrane</keyword>
<dbReference type="EMBL" id="CP008944">
    <property type="protein sequence ID" value="AIG63667.1"/>
    <property type="molecule type" value="Genomic_DNA"/>
</dbReference>
<evidence type="ECO:0000256" key="7">
    <source>
        <dbReference type="ARBA" id="ARBA00023136"/>
    </source>
</evidence>
<gene>
    <name evidence="9" type="ORF">CATYP_02095</name>
</gene>
<evidence type="ECO:0000256" key="5">
    <source>
        <dbReference type="ARBA" id="ARBA00022692"/>
    </source>
</evidence>
<accession>A0ABN4DEM7</accession>
<evidence type="ECO:0000256" key="2">
    <source>
        <dbReference type="ARBA" id="ARBA00007935"/>
    </source>
</evidence>
<keyword evidence="3" id="KW-0813">Transport</keyword>
<reference evidence="9 10" key="1">
    <citation type="submission" date="2014-07" db="EMBL/GenBank/DDBJ databases">
        <title>Complete genome sequence of Corynebacterium atypicum DSM 44849: identifiction of the mycolic acid biosynthesis genes.</title>
        <authorList>
            <person name="Tippelt A."/>
            <person name="Mollmann S."/>
            <person name="Albersmeier A."/>
            <person name="Jaenicke S."/>
            <person name="Ruckert C."/>
            <person name="Tauch A."/>
        </authorList>
    </citation>
    <scope>NUCLEOTIDE SEQUENCE [LARGE SCALE GENOMIC DNA]</scope>
    <source>
        <strain evidence="9 10">R2070</strain>
    </source>
</reference>
<comment type="subcellular location">
    <subcellularLocation>
        <location evidence="1">Cell membrane</location>
        <topology evidence="1">Multi-pass membrane protein</topology>
    </subcellularLocation>
</comment>
<comment type="similarity">
    <text evidence="2">Belongs to the binding-protein-dependent transport system permease family. FecCD subfamily.</text>
</comment>
<evidence type="ECO:0000256" key="8">
    <source>
        <dbReference type="SAM" id="Phobius"/>
    </source>
</evidence>
<dbReference type="Gene3D" id="1.10.3470.10">
    <property type="entry name" value="ABC transporter involved in vitamin B12 uptake, BtuC"/>
    <property type="match status" value="1"/>
</dbReference>
<feature type="transmembrane region" description="Helical" evidence="8">
    <location>
        <begin position="91"/>
        <end position="110"/>
    </location>
</feature>
<evidence type="ECO:0000313" key="10">
    <source>
        <dbReference type="Proteomes" id="UP000028504"/>
    </source>
</evidence>
<keyword evidence="5 8" id="KW-0812">Transmembrane</keyword>
<keyword evidence="6 8" id="KW-1133">Transmembrane helix</keyword>
<feature type="transmembrane region" description="Helical" evidence="8">
    <location>
        <begin position="237"/>
        <end position="264"/>
    </location>
</feature>
<dbReference type="InterPro" id="IPR037294">
    <property type="entry name" value="ABC_BtuC-like"/>
</dbReference>
<sequence length="333" mass="33406">MALLLAALAVAVGLSLAFGSRPIPLDHVYGEIATALAAGAHPELLDPASDAYIIAQLRIPRTALAILVGAALGVAGTLIQGHTRNPLADPSLLGISAGAAFAVVLVGAAIGPSSMWVTMLVAFGGALAATALVFALTTASGGAKNPMTIILGGAALAAVLQALTSAIVLLDNDSLNRLRFWVVGSVAGHGLEVTAAVAPVIAVALAAGLATTRQLNLLSLGDDVASSLGVNTTLSRWLGMLLIAVLAAAATAAAGPIAFVGLMVPHLARALTGPDYRWIAAYSALAGAAVLLLADVVGRVIARPGELQVGITLAFVGAPFMLWLLSKRKLVRL</sequence>
<dbReference type="Proteomes" id="UP000028504">
    <property type="component" value="Chromosome"/>
</dbReference>
<dbReference type="PANTHER" id="PTHR30472">
    <property type="entry name" value="FERRIC ENTEROBACTIN TRANSPORT SYSTEM PERMEASE PROTEIN"/>
    <property type="match status" value="1"/>
</dbReference>
<dbReference type="InterPro" id="IPR000522">
    <property type="entry name" value="ABC_transptr_permease_BtuC"/>
</dbReference>
<feature type="transmembrane region" description="Helical" evidence="8">
    <location>
        <begin position="307"/>
        <end position="325"/>
    </location>
</feature>
<evidence type="ECO:0000256" key="4">
    <source>
        <dbReference type="ARBA" id="ARBA00022475"/>
    </source>
</evidence>
<feature type="transmembrane region" description="Helical" evidence="8">
    <location>
        <begin position="149"/>
        <end position="170"/>
    </location>
</feature>
<organism evidence="9 10">
    <name type="scientific">Corynebacterium atypicum</name>
    <dbReference type="NCBI Taxonomy" id="191610"/>
    <lineage>
        <taxon>Bacteria</taxon>
        <taxon>Bacillati</taxon>
        <taxon>Actinomycetota</taxon>
        <taxon>Actinomycetes</taxon>
        <taxon>Mycobacteriales</taxon>
        <taxon>Corynebacteriaceae</taxon>
        <taxon>Corynebacterium</taxon>
    </lineage>
</organism>
<evidence type="ECO:0000313" key="9">
    <source>
        <dbReference type="EMBL" id="AIG63667.1"/>
    </source>
</evidence>
<keyword evidence="10" id="KW-1185">Reference proteome</keyword>
<keyword evidence="4" id="KW-1003">Cell membrane</keyword>
<name>A0ABN4DEM7_9CORY</name>
<dbReference type="SUPFAM" id="SSF81345">
    <property type="entry name" value="ABC transporter involved in vitamin B12 uptake, BtuC"/>
    <property type="match status" value="1"/>
</dbReference>
<evidence type="ECO:0000256" key="3">
    <source>
        <dbReference type="ARBA" id="ARBA00022448"/>
    </source>
</evidence>
<feature type="transmembrane region" description="Helical" evidence="8">
    <location>
        <begin position="59"/>
        <end position="79"/>
    </location>
</feature>
<evidence type="ECO:0000256" key="1">
    <source>
        <dbReference type="ARBA" id="ARBA00004651"/>
    </source>
</evidence>
<dbReference type="PANTHER" id="PTHR30472:SF1">
    <property type="entry name" value="FE(3+) DICITRATE TRANSPORT SYSTEM PERMEASE PROTEIN FECC-RELATED"/>
    <property type="match status" value="1"/>
</dbReference>
<proteinExistence type="inferred from homology"/>
<protein>
    <submittedName>
        <fullName evidence="9">Iron ABC transporter permease</fullName>
    </submittedName>
</protein>
<evidence type="ECO:0000256" key="6">
    <source>
        <dbReference type="ARBA" id="ARBA00022989"/>
    </source>
</evidence>
<feature type="transmembrane region" description="Helical" evidence="8">
    <location>
        <begin position="276"/>
        <end position="301"/>
    </location>
</feature>